<feature type="compositionally biased region" description="Polar residues" evidence="1">
    <location>
        <begin position="96"/>
        <end position="108"/>
    </location>
</feature>
<accession>A0A9N9J4C6</accession>
<proteinExistence type="predicted"/>
<dbReference type="EMBL" id="CAJVPY010017952">
    <property type="protein sequence ID" value="CAG8764567.1"/>
    <property type="molecule type" value="Genomic_DNA"/>
</dbReference>
<gene>
    <name evidence="2" type="ORF">DERYTH_LOCUS18125</name>
</gene>
<feature type="region of interest" description="Disordered" evidence="1">
    <location>
        <begin position="96"/>
        <end position="116"/>
    </location>
</feature>
<keyword evidence="3" id="KW-1185">Reference proteome</keyword>
<name>A0A9N9J4C6_9GLOM</name>
<evidence type="ECO:0000313" key="3">
    <source>
        <dbReference type="Proteomes" id="UP000789405"/>
    </source>
</evidence>
<protein>
    <submittedName>
        <fullName evidence="2">23608_t:CDS:1</fullName>
    </submittedName>
</protein>
<reference evidence="2" key="1">
    <citation type="submission" date="2021-06" db="EMBL/GenBank/DDBJ databases">
        <authorList>
            <person name="Kallberg Y."/>
            <person name="Tangrot J."/>
            <person name="Rosling A."/>
        </authorList>
    </citation>
    <scope>NUCLEOTIDE SEQUENCE</scope>
    <source>
        <strain evidence="2">MA453B</strain>
    </source>
</reference>
<evidence type="ECO:0000256" key="1">
    <source>
        <dbReference type="SAM" id="MobiDB-lite"/>
    </source>
</evidence>
<organism evidence="2 3">
    <name type="scientific">Dentiscutata erythropus</name>
    <dbReference type="NCBI Taxonomy" id="1348616"/>
    <lineage>
        <taxon>Eukaryota</taxon>
        <taxon>Fungi</taxon>
        <taxon>Fungi incertae sedis</taxon>
        <taxon>Mucoromycota</taxon>
        <taxon>Glomeromycotina</taxon>
        <taxon>Glomeromycetes</taxon>
        <taxon>Diversisporales</taxon>
        <taxon>Gigasporaceae</taxon>
        <taxon>Dentiscutata</taxon>
    </lineage>
</organism>
<comment type="caution">
    <text evidence="2">The sequence shown here is derived from an EMBL/GenBank/DDBJ whole genome shotgun (WGS) entry which is preliminary data.</text>
</comment>
<dbReference type="OrthoDB" id="339151at2759"/>
<evidence type="ECO:0000313" key="2">
    <source>
        <dbReference type="EMBL" id="CAG8764567.1"/>
    </source>
</evidence>
<sequence length="145" mass="16037">MKLCILPYTIYSKNLDLLDAKNQHIYIDNDVSSIIEEKFNSEGLVYTLSTETLTEELTQEISQGLKVVEEASYSISVKVSMPEILALLKSKTENISSSVTEEPSNNELKSIEFGPSEKTVQPKISTTVAKLTSPIQSESKTQTSS</sequence>
<dbReference type="Proteomes" id="UP000789405">
    <property type="component" value="Unassembled WGS sequence"/>
</dbReference>
<dbReference type="AlphaFoldDB" id="A0A9N9J4C6"/>